<keyword evidence="1" id="KW-0472">Membrane</keyword>
<protein>
    <submittedName>
        <fullName evidence="2">AzlD domain-containing protein</fullName>
    </submittedName>
</protein>
<evidence type="ECO:0000313" key="3">
    <source>
        <dbReference type="Proteomes" id="UP001371305"/>
    </source>
</evidence>
<sequence>MDKGLWIALIAVAVGTFLMRTLPLVYMQRHLQRSDKDTAENMPAWLGVLGPSMIAAMFGTSLVPHTSNTASWSATALGLIATFLTWKQTKSLGWPIIAGVAAYGIVKTLVTATT</sequence>
<proteinExistence type="predicted"/>
<dbReference type="InterPro" id="IPR008407">
    <property type="entry name" value="Brnchd-chn_aa_trnsp_AzlD"/>
</dbReference>
<dbReference type="Proteomes" id="UP001371305">
    <property type="component" value="Unassembled WGS sequence"/>
</dbReference>
<feature type="transmembrane region" description="Helical" evidence="1">
    <location>
        <begin position="44"/>
        <end position="63"/>
    </location>
</feature>
<dbReference type="RefSeq" id="WP_341404928.1">
    <property type="nucleotide sequence ID" value="NZ_JBBUKT010000004.1"/>
</dbReference>
<organism evidence="2 3">
    <name type="scientific">Luteolibacter soli</name>
    <dbReference type="NCBI Taxonomy" id="3135280"/>
    <lineage>
        <taxon>Bacteria</taxon>
        <taxon>Pseudomonadati</taxon>
        <taxon>Verrucomicrobiota</taxon>
        <taxon>Verrucomicrobiia</taxon>
        <taxon>Verrucomicrobiales</taxon>
        <taxon>Verrucomicrobiaceae</taxon>
        <taxon>Luteolibacter</taxon>
    </lineage>
</organism>
<comment type="caution">
    <text evidence="2">The sequence shown here is derived from an EMBL/GenBank/DDBJ whole genome shotgun (WGS) entry which is preliminary data.</text>
</comment>
<dbReference type="EMBL" id="JBBUKT010000004">
    <property type="protein sequence ID" value="MEK7951326.1"/>
    <property type="molecule type" value="Genomic_DNA"/>
</dbReference>
<reference evidence="2 3" key="1">
    <citation type="submission" date="2024-04" db="EMBL/GenBank/DDBJ databases">
        <title>Luteolibacter sp. isolated from soil.</title>
        <authorList>
            <person name="An J."/>
        </authorList>
    </citation>
    <scope>NUCLEOTIDE SEQUENCE [LARGE SCALE GENOMIC DNA]</scope>
    <source>
        <strain evidence="2 3">Y139</strain>
    </source>
</reference>
<feature type="transmembrane region" description="Helical" evidence="1">
    <location>
        <begin position="69"/>
        <end position="86"/>
    </location>
</feature>
<name>A0ABU9AU94_9BACT</name>
<evidence type="ECO:0000256" key="1">
    <source>
        <dbReference type="SAM" id="Phobius"/>
    </source>
</evidence>
<gene>
    <name evidence="2" type="ORF">WKV53_12495</name>
</gene>
<keyword evidence="1" id="KW-0812">Transmembrane</keyword>
<dbReference type="Pfam" id="PF05437">
    <property type="entry name" value="AzlD"/>
    <property type="match status" value="1"/>
</dbReference>
<feature type="transmembrane region" description="Helical" evidence="1">
    <location>
        <begin position="6"/>
        <end position="23"/>
    </location>
</feature>
<keyword evidence="1" id="KW-1133">Transmembrane helix</keyword>
<evidence type="ECO:0000313" key="2">
    <source>
        <dbReference type="EMBL" id="MEK7951326.1"/>
    </source>
</evidence>
<accession>A0ABU9AU94</accession>
<keyword evidence="3" id="KW-1185">Reference proteome</keyword>